<dbReference type="Gene3D" id="3.90.1150.10">
    <property type="entry name" value="Aspartate Aminotransferase, domain 1"/>
    <property type="match status" value="1"/>
</dbReference>
<dbReference type="GO" id="GO:0003961">
    <property type="term" value="F:O-acetylhomoserine aminocarboxypropyltransferase activity"/>
    <property type="evidence" value="ECO:0007669"/>
    <property type="project" value="TreeGrafter"/>
</dbReference>
<organism evidence="7 8">
    <name type="scientific">Bradyrhizobium brasilense</name>
    <dbReference type="NCBI Taxonomy" id="1419277"/>
    <lineage>
        <taxon>Bacteria</taxon>
        <taxon>Pseudomonadati</taxon>
        <taxon>Pseudomonadota</taxon>
        <taxon>Alphaproteobacteria</taxon>
        <taxon>Hyphomicrobiales</taxon>
        <taxon>Nitrobacteraceae</taxon>
        <taxon>Bradyrhizobium</taxon>
    </lineage>
</organism>
<sequence>MPIETKNVETLALHGGSYRSDPATGAVAVPIYQTTSFQFENTDHASRLFALEAIGQIYTRIKNPTADAFEERLAALEGGVGALAVASGQSATAYAIFNIAQAGDNIVSSTDLYGGTWTLLSQTLKQFGIEVRFVDPADPENFRRATDAKTRAYFAETLPNPKLNVFPIREVADIGRLLGVPLILDNTAVPLIARPFEHGAAIVVYSATKYIGGHGTSIGGAIIDGGNFDWAAHAERFPLLTQPDDAYHGAIWTEAAKPLGPIAYILRARVKLLRDLGAAVAPQNAFQFIQGLETLPLRLRQHNENAIKVANFLARHPAVSHVIFPGLQSGEDRRRADLYLKGGYGGLVGFELKGGVETGRRFIDALKLFYHVANIGDARSLAIHPASTTHQQLSGAEQLAAGVTPGYIRLSVGIEHPDDILADLTQALTDAEAGSSGRKAA</sequence>
<dbReference type="GO" id="GO:0006535">
    <property type="term" value="P:cysteine biosynthetic process from serine"/>
    <property type="evidence" value="ECO:0007669"/>
    <property type="project" value="TreeGrafter"/>
</dbReference>
<dbReference type="GO" id="GO:0004124">
    <property type="term" value="F:cysteine synthase activity"/>
    <property type="evidence" value="ECO:0007669"/>
    <property type="project" value="TreeGrafter"/>
</dbReference>
<dbReference type="NCBIfam" id="TIGR01326">
    <property type="entry name" value="OAH_OAS_sulfhy"/>
    <property type="match status" value="1"/>
</dbReference>
<comment type="cofactor">
    <cofactor evidence="1 6">
        <name>pyridoxal 5'-phosphate</name>
        <dbReference type="ChEBI" id="CHEBI:597326"/>
    </cofactor>
</comment>
<reference evidence="7 8" key="1">
    <citation type="submission" date="2016-10" db="EMBL/GenBank/DDBJ databases">
        <authorList>
            <person name="de Groot N.N."/>
        </authorList>
    </citation>
    <scope>NUCLEOTIDE SEQUENCE [LARGE SCALE GENOMIC DNA]</scope>
    <source>
        <strain evidence="7 8">R5</strain>
    </source>
</reference>
<dbReference type="InterPro" id="IPR000277">
    <property type="entry name" value="Cys/Met-Metab_PyrdxlP-dep_enz"/>
</dbReference>
<dbReference type="EMBL" id="FMZW01000006">
    <property type="protein sequence ID" value="SDC93481.1"/>
    <property type="molecule type" value="Genomic_DNA"/>
</dbReference>
<evidence type="ECO:0000256" key="5">
    <source>
        <dbReference type="PIRSR" id="PIRSR001434-2"/>
    </source>
</evidence>
<evidence type="ECO:0000256" key="4">
    <source>
        <dbReference type="ARBA" id="ARBA00022898"/>
    </source>
</evidence>
<dbReference type="Pfam" id="PF01053">
    <property type="entry name" value="Cys_Met_Meta_PP"/>
    <property type="match status" value="1"/>
</dbReference>
<dbReference type="Gene3D" id="3.40.640.10">
    <property type="entry name" value="Type I PLP-dependent aspartate aminotransferase-like (Major domain)"/>
    <property type="match status" value="1"/>
</dbReference>
<dbReference type="GO" id="GO:0030170">
    <property type="term" value="F:pyridoxal phosphate binding"/>
    <property type="evidence" value="ECO:0007669"/>
    <property type="project" value="InterPro"/>
</dbReference>
<keyword evidence="3" id="KW-0808">Transferase</keyword>
<dbReference type="InterPro" id="IPR015422">
    <property type="entry name" value="PyrdxlP-dep_Trfase_small"/>
</dbReference>
<dbReference type="GO" id="GO:0019346">
    <property type="term" value="P:transsulfuration"/>
    <property type="evidence" value="ECO:0007669"/>
    <property type="project" value="InterPro"/>
</dbReference>
<dbReference type="RefSeq" id="WP_092081394.1">
    <property type="nucleotide sequence ID" value="NZ_FMZW01000006.1"/>
</dbReference>
<evidence type="ECO:0000256" key="3">
    <source>
        <dbReference type="ARBA" id="ARBA00022679"/>
    </source>
</evidence>
<dbReference type="FunFam" id="3.40.640.10:FF:000035">
    <property type="entry name" value="O-succinylhomoserine sulfhydrylase"/>
    <property type="match status" value="1"/>
</dbReference>
<dbReference type="PIRSF" id="PIRSF001434">
    <property type="entry name" value="CGS"/>
    <property type="match status" value="1"/>
</dbReference>
<dbReference type="InterPro" id="IPR015424">
    <property type="entry name" value="PyrdxlP-dep_Trfase"/>
</dbReference>
<dbReference type="AlphaFoldDB" id="A0A1G6QMM7"/>
<feature type="modified residue" description="N6-(pyridoxal phosphate)lysine" evidence="5">
    <location>
        <position position="209"/>
    </location>
</feature>
<evidence type="ECO:0000256" key="2">
    <source>
        <dbReference type="ARBA" id="ARBA00009077"/>
    </source>
</evidence>
<dbReference type="GO" id="GO:0005737">
    <property type="term" value="C:cytoplasm"/>
    <property type="evidence" value="ECO:0007669"/>
    <property type="project" value="TreeGrafter"/>
</dbReference>
<evidence type="ECO:0000256" key="1">
    <source>
        <dbReference type="ARBA" id="ARBA00001933"/>
    </source>
</evidence>
<name>A0A1G6QMM7_9BRAD</name>
<accession>A0A1G6QMM7</accession>
<dbReference type="CDD" id="cd00614">
    <property type="entry name" value="CGS_like"/>
    <property type="match status" value="1"/>
</dbReference>
<dbReference type="PANTHER" id="PTHR43797">
    <property type="entry name" value="HOMOCYSTEINE/CYSTEINE SYNTHASE"/>
    <property type="match status" value="1"/>
</dbReference>
<dbReference type="GO" id="GO:0071269">
    <property type="term" value="P:L-homocysteine biosynthetic process"/>
    <property type="evidence" value="ECO:0007669"/>
    <property type="project" value="TreeGrafter"/>
</dbReference>
<evidence type="ECO:0000256" key="6">
    <source>
        <dbReference type="RuleBase" id="RU362118"/>
    </source>
</evidence>
<gene>
    <name evidence="7" type="ORF">SAMN05216337_100639</name>
</gene>
<dbReference type="Proteomes" id="UP000199245">
    <property type="component" value="Unassembled WGS sequence"/>
</dbReference>
<comment type="similarity">
    <text evidence="2 6">Belongs to the trans-sulfuration enzymes family.</text>
</comment>
<protein>
    <submittedName>
        <fullName evidence="7">O-acetylhomoserine sulfhydrylase</fullName>
    </submittedName>
</protein>
<evidence type="ECO:0000313" key="8">
    <source>
        <dbReference type="Proteomes" id="UP000199245"/>
    </source>
</evidence>
<dbReference type="SUPFAM" id="SSF53383">
    <property type="entry name" value="PLP-dependent transferases"/>
    <property type="match status" value="1"/>
</dbReference>
<keyword evidence="4 5" id="KW-0663">Pyridoxal phosphate</keyword>
<dbReference type="InterPro" id="IPR006235">
    <property type="entry name" value="OAc-hSer/O-AcSer_sulfhydrylase"/>
</dbReference>
<dbReference type="PANTHER" id="PTHR43797:SF2">
    <property type="entry name" value="HOMOCYSTEINE_CYSTEINE SYNTHASE"/>
    <property type="match status" value="1"/>
</dbReference>
<evidence type="ECO:0000313" key="7">
    <source>
        <dbReference type="EMBL" id="SDC93481.1"/>
    </source>
</evidence>
<dbReference type="InterPro" id="IPR015421">
    <property type="entry name" value="PyrdxlP-dep_Trfase_major"/>
</dbReference>
<proteinExistence type="inferred from homology"/>